<evidence type="ECO:0000313" key="3">
    <source>
        <dbReference type="Proteomes" id="UP001501237"/>
    </source>
</evidence>
<dbReference type="EMBL" id="BAAAUV010000008">
    <property type="protein sequence ID" value="GAA3215689.1"/>
    <property type="molecule type" value="Genomic_DNA"/>
</dbReference>
<dbReference type="GO" id="GO:0016787">
    <property type="term" value="F:hydrolase activity"/>
    <property type="evidence" value="ECO:0007669"/>
    <property type="project" value="UniProtKB-KW"/>
</dbReference>
<sequence>MTNLREVLGKYVESGVLPGAVGLVARGGRAEVAAVGVARLEDGAVMRRDAVFRVASITKMVTAAAAMMLVEDGVAGLGEPVARWLPELAEPMVVRVPGAPLDDVVAAVRPVTVEHLLTSTCGYGFSSGFSEPAVVALSERVQRDGREPQGFLPAEEWVAELARIPLLYQPGERYLYNTSYDLLGVLVARASGRSFGEFLAERIFEPLGMVDSGFVIRPGQAGRMTSYYRGTAEGELELADPAGGAWSDAPPLESGAGGLLGTADDWLAFCRMLLAGGVSGGGRRVLSPESVRLMTTDRLGPAQRGAGALFLDGQSWGFGGSVDIAMRDPWNVPGRYGWVGGTGTIAYVIPSTGTVTVLMTQVAAESPAPSEYFNDFWRYAATAFPA</sequence>
<accession>A0ABP6QBH8</accession>
<keyword evidence="2" id="KW-0378">Hydrolase</keyword>
<evidence type="ECO:0000259" key="1">
    <source>
        <dbReference type="Pfam" id="PF00144"/>
    </source>
</evidence>
<protein>
    <submittedName>
        <fullName evidence="2">Serine hydrolase domain-containing protein</fullName>
    </submittedName>
</protein>
<dbReference type="PANTHER" id="PTHR43283">
    <property type="entry name" value="BETA-LACTAMASE-RELATED"/>
    <property type="match status" value="1"/>
</dbReference>
<dbReference type="InterPro" id="IPR050789">
    <property type="entry name" value="Diverse_Enzym_Activities"/>
</dbReference>
<gene>
    <name evidence="2" type="ORF">GCM10010468_37300</name>
</gene>
<feature type="domain" description="Beta-lactamase-related" evidence="1">
    <location>
        <begin position="5"/>
        <end position="365"/>
    </location>
</feature>
<evidence type="ECO:0000313" key="2">
    <source>
        <dbReference type="EMBL" id="GAA3215689.1"/>
    </source>
</evidence>
<dbReference type="Proteomes" id="UP001501237">
    <property type="component" value="Unassembled WGS sequence"/>
</dbReference>
<reference evidence="3" key="1">
    <citation type="journal article" date="2019" name="Int. J. Syst. Evol. Microbiol.">
        <title>The Global Catalogue of Microorganisms (GCM) 10K type strain sequencing project: providing services to taxonomists for standard genome sequencing and annotation.</title>
        <authorList>
            <consortium name="The Broad Institute Genomics Platform"/>
            <consortium name="The Broad Institute Genome Sequencing Center for Infectious Disease"/>
            <person name="Wu L."/>
            <person name="Ma J."/>
        </authorList>
    </citation>
    <scope>NUCLEOTIDE SEQUENCE [LARGE SCALE GENOMIC DNA]</scope>
    <source>
        <strain evidence="3">JCM 9377</strain>
    </source>
</reference>
<comment type="caution">
    <text evidence="2">The sequence shown here is derived from an EMBL/GenBank/DDBJ whole genome shotgun (WGS) entry which is preliminary data.</text>
</comment>
<name>A0ABP6QBH8_9ACTN</name>
<dbReference type="InterPro" id="IPR001466">
    <property type="entry name" value="Beta-lactam-related"/>
</dbReference>
<keyword evidence="3" id="KW-1185">Reference proteome</keyword>
<dbReference type="Pfam" id="PF00144">
    <property type="entry name" value="Beta-lactamase"/>
    <property type="match status" value="1"/>
</dbReference>
<organism evidence="2 3">
    <name type="scientific">Actinocorallia longicatena</name>
    <dbReference type="NCBI Taxonomy" id="111803"/>
    <lineage>
        <taxon>Bacteria</taxon>
        <taxon>Bacillati</taxon>
        <taxon>Actinomycetota</taxon>
        <taxon>Actinomycetes</taxon>
        <taxon>Streptosporangiales</taxon>
        <taxon>Thermomonosporaceae</taxon>
        <taxon>Actinocorallia</taxon>
    </lineage>
</organism>
<dbReference type="PANTHER" id="PTHR43283:SF3">
    <property type="entry name" value="BETA-LACTAMASE FAMILY PROTEIN (AFU_ORTHOLOGUE AFUA_5G07500)"/>
    <property type="match status" value="1"/>
</dbReference>
<dbReference type="InterPro" id="IPR012338">
    <property type="entry name" value="Beta-lactam/transpept-like"/>
</dbReference>
<dbReference type="Gene3D" id="3.40.710.10">
    <property type="entry name" value="DD-peptidase/beta-lactamase superfamily"/>
    <property type="match status" value="1"/>
</dbReference>
<dbReference type="SUPFAM" id="SSF56601">
    <property type="entry name" value="beta-lactamase/transpeptidase-like"/>
    <property type="match status" value="1"/>
</dbReference>
<proteinExistence type="predicted"/>
<dbReference type="RefSeq" id="WP_344829657.1">
    <property type="nucleotide sequence ID" value="NZ_BAAAUV010000008.1"/>
</dbReference>